<accession>A0A0M8P6U3</accession>
<dbReference type="AlphaFoldDB" id="A0A0M8P6U3"/>
<protein>
    <submittedName>
        <fullName evidence="1">Uncharacterized protein</fullName>
    </submittedName>
</protein>
<proteinExistence type="predicted"/>
<reference evidence="1 2" key="1">
    <citation type="submission" date="2015-08" db="EMBL/GenBank/DDBJ databases">
        <title>Genome sequencing of Penicillium nordicum.</title>
        <authorList>
            <person name="Nguyen H.D."/>
            <person name="Seifert K.A."/>
        </authorList>
    </citation>
    <scope>NUCLEOTIDE SEQUENCE [LARGE SCALE GENOMIC DNA]</scope>
    <source>
        <strain evidence="1 2">DAOMC 185683</strain>
    </source>
</reference>
<dbReference type="Proteomes" id="UP000037696">
    <property type="component" value="Unassembled WGS sequence"/>
</dbReference>
<dbReference type="EMBL" id="LHQQ01000030">
    <property type="protein sequence ID" value="KOS46338.1"/>
    <property type="molecule type" value="Genomic_DNA"/>
</dbReference>
<dbReference type="OrthoDB" id="10487184at2759"/>
<gene>
    <name evidence="1" type="ORF">ACN38_g2679</name>
</gene>
<sequence length="71" mass="7881">MAVSVTHSASGLLLEPLPNLDIPARRTVSHAYGRLSMPPTHNSVIVSYCQQQFRSTLTLQKPMFESEVNLN</sequence>
<name>A0A0M8P6U3_9EURO</name>
<keyword evidence="2" id="KW-1185">Reference proteome</keyword>
<evidence type="ECO:0000313" key="1">
    <source>
        <dbReference type="EMBL" id="KOS46338.1"/>
    </source>
</evidence>
<comment type="caution">
    <text evidence="1">The sequence shown here is derived from an EMBL/GenBank/DDBJ whole genome shotgun (WGS) entry which is preliminary data.</text>
</comment>
<evidence type="ECO:0000313" key="2">
    <source>
        <dbReference type="Proteomes" id="UP000037696"/>
    </source>
</evidence>
<organism evidence="1 2">
    <name type="scientific">Penicillium nordicum</name>
    <dbReference type="NCBI Taxonomy" id="229535"/>
    <lineage>
        <taxon>Eukaryota</taxon>
        <taxon>Fungi</taxon>
        <taxon>Dikarya</taxon>
        <taxon>Ascomycota</taxon>
        <taxon>Pezizomycotina</taxon>
        <taxon>Eurotiomycetes</taxon>
        <taxon>Eurotiomycetidae</taxon>
        <taxon>Eurotiales</taxon>
        <taxon>Aspergillaceae</taxon>
        <taxon>Penicillium</taxon>
    </lineage>
</organism>